<dbReference type="Proteomes" id="UP000683360">
    <property type="component" value="Unassembled WGS sequence"/>
</dbReference>
<organism evidence="3 4">
    <name type="scientific">Mytilus edulis</name>
    <name type="common">Blue mussel</name>
    <dbReference type="NCBI Taxonomy" id="6550"/>
    <lineage>
        <taxon>Eukaryota</taxon>
        <taxon>Metazoa</taxon>
        <taxon>Spiralia</taxon>
        <taxon>Lophotrochozoa</taxon>
        <taxon>Mollusca</taxon>
        <taxon>Bivalvia</taxon>
        <taxon>Autobranchia</taxon>
        <taxon>Pteriomorphia</taxon>
        <taxon>Mytilida</taxon>
        <taxon>Mytiloidea</taxon>
        <taxon>Mytilidae</taxon>
        <taxon>Mytilinae</taxon>
        <taxon>Mytilus</taxon>
    </lineage>
</organism>
<name>A0A8S3QCG1_MYTED</name>
<evidence type="ECO:0000256" key="1">
    <source>
        <dbReference type="ARBA" id="ARBA00010134"/>
    </source>
</evidence>
<accession>A0A8S3QCG1</accession>
<evidence type="ECO:0000313" key="4">
    <source>
        <dbReference type="Proteomes" id="UP000683360"/>
    </source>
</evidence>
<dbReference type="InterPro" id="IPR002138">
    <property type="entry name" value="Pept_C14_p10"/>
</dbReference>
<dbReference type="OrthoDB" id="6114029at2759"/>
<reference evidence="3" key="1">
    <citation type="submission" date="2021-03" db="EMBL/GenBank/DDBJ databases">
        <authorList>
            <person name="Bekaert M."/>
        </authorList>
    </citation>
    <scope>NUCLEOTIDE SEQUENCE</scope>
</reference>
<dbReference type="GO" id="GO:0004197">
    <property type="term" value="F:cysteine-type endopeptidase activity"/>
    <property type="evidence" value="ECO:0007669"/>
    <property type="project" value="InterPro"/>
</dbReference>
<dbReference type="GO" id="GO:0006508">
    <property type="term" value="P:proteolysis"/>
    <property type="evidence" value="ECO:0007669"/>
    <property type="project" value="InterPro"/>
</dbReference>
<dbReference type="PROSITE" id="PS50207">
    <property type="entry name" value="CASPASE_P10"/>
    <property type="match status" value="1"/>
</dbReference>
<keyword evidence="4" id="KW-1185">Reference proteome</keyword>
<comment type="similarity">
    <text evidence="1">Belongs to the peptidase C14A family.</text>
</comment>
<gene>
    <name evidence="3" type="ORF">MEDL_6732</name>
</gene>
<dbReference type="AlphaFoldDB" id="A0A8S3QCG1"/>
<dbReference type="SMART" id="SM00115">
    <property type="entry name" value="CASc"/>
    <property type="match status" value="1"/>
</dbReference>
<feature type="domain" description="Caspase family p10" evidence="2">
    <location>
        <begin position="107"/>
        <end position="174"/>
    </location>
</feature>
<protein>
    <recommendedName>
        <fullName evidence="2">Caspase family p10 domain-containing protein</fullName>
    </recommendedName>
</protein>
<dbReference type="InterPro" id="IPR029030">
    <property type="entry name" value="Caspase-like_dom_sf"/>
</dbReference>
<sequence length="195" mass="23005">MRTACVYFRYPWEGYKRGDLQLLGYTLYDYTDVVFVKILLQLQNNLVCVEDHVKVKEIVDKFKLTDFAGKPKYIIFQACREGLEQPFRHAADVSDANGQLYGDDKPLSAKCHQDADMLLSFATTPDSKAYRKVPHEENQWIGSWFIRALLDVFEKKYQKTDVMKMLEEVRRNLKMKMQIIDHKMANVKYLRTYLL</sequence>
<comment type="caution">
    <text evidence="3">The sequence shown here is derived from an EMBL/GenBank/DDBJ whole genome shotgun (WGS) entry which is preliminary data.</text>
</comment>
<dbReference type="Pfam" id="PF00656">
    <property type="entry name" value="Peptidase_C14"/>
    <property type="match status" value="1"/>
</dbReference>
<dbReference type="PANTHER" id="PTHR22576">
    <property type="entry name" value="MUCOSA ASSOCIATED LYMPHOID TISSUE LYMPHOMA TRANSLOCATION PROTEIN 1/PARACASPASE"/>
    <property type="match status" value="1"/>
</dbReference>
<evidence type="ECO:0000259" key="2">
    <source>
        <dbReference type="PROSITE" id="PS50207"/>
    </source>
</evidence>
<dbReference type="InterPro" id="IPR011600">
    <property type="entry name" value="Pept_C14_caspase"/>
</dbReference>
<dbReference type="Gene3D" id="3.40.50.1460">
    <property type="match status" value="1"/>
</dbReference>
<dbReference type="SUPFAM" id="SSF52129">
    <property type="entry name" value="Caspase-like"/>
    <property type="match status" value="1"/>
</dbReference>
<dbReference type="EMBL" id="CAJPWZ010000365">
    <property type="protein sequence ID" value="CAG2191514.1"/>
    <property type="molecule type" value="Genomic_DNA"/>
</dbReference>
<proteinExistence type="inferred from homology"/>
<dbReference type="InterPro" id="IPR052039">
    <property type="entry name" value="Caspase-related_regulators"/>
</dbReference>
<dbReference type="InterPro" id="IPR015917">
    <property type="entry name" value="Pept_C14A"/>
</dbReference>
<dbReference type="PANTHER" id="PTHR22576:SF41">
    <property type="entry name" value="CASPASE 14, APOPTOSIS-RELATED CYSTEINE PEPTIDASE"/>
    <property type="match status" value="1"/>
</dbReference>
<evidence type="ECO:0000313" key="3">
    <source>
        <dbReference type="EMBL" id="CAG2191514.1"/>
    </source>
</evidence>